<accession>A0A8J4PP57</accession>
<dbReference type="InterPro" id="IPR007213">
    <property type="entry name" value="Ppm1/Ppm2/Tcmp"/>
</dbReference>
<sequence>MKKNFKCDKENPNKIIQFIGEPEFLDIACQSISTIIYISTNENEKLNSFEKRSKQTLHRKGLIPILDSNNRIKFPTQNIFDPYSLFLISSLDSKSYQSNLYKEKVDKQLDYHPILSWIDVLGATRLSSVVYKINLIDSLFIQSFKQGIKQYVHLGSGFSTRGQRMNFDSTCTFYELDLPSTLTYKNKVFHKANIEFPNYGDQKLIQISCNLFNTKWIDQLVDSDFNPNLPTFWLVDGLFFNLDFSTIMEMGSLINSISCQKSKFFIQTLFNRNCLLETPNDDKYQAINVIDFLTSNGFGSNIQEFSENGNDNIYLYSTGNKT</sequence>
<proteinExistence type="predicted"/>
<reference evidence="3" key="1">
    <citation type="submission" date="2020-01" db="EMBL/GenBank/DDBJ databases">
        <title>Development of genomics and gene disruption for Polysphondylium violaceum indicates a role for the polyketide synthase stlB in stalk morphogenesis.</title>
        <authorList>
            <person name="Narita B."/>
            <person name="Kawabe Y."/>
            <person name="Kin K."/>
            <person name="Saito T."/>
            <person name="Gibbs R."/>
            <person name="Kuspa A."/>
            <person name="Muzny D."/>
            <person name="Queller D."/>
            <person name="Richards S."/>
            <person name="Strassman J."/>
            <person name="Sucgang R."/>
            <person name="Worley K."/>
            <person name="Schaap P."/>
        </authorList>
    </citation>
    <scope>NUCLEOTIDE SEQUENCE</scope>
    <source>
        <strain evidence="3">QSvi11</strain>
    </source>
</reference>
<name>A0A8J4PP57_9MYCE</name>
<dbReference type="Pfam" id="PF04072">
    <property type="entry name" value="LCM"/>
    <property type="match status" value="1"/>
</dbReference>
<dbReference type="Gene3D" id="3.40.50.150">
    <property type="entry name" value="Vaccinia Virus protein VP39"/>
    <property type="match status" value="1"/>
</dbReference>
<protein>
    <submittedName>
        <fullName evidence="3">Uncharacterized protein</fullName>
    </submittedName>
</protein>
<keyword evidence="4" id="KW-1185">Reference proteome</keyword>
<dbReference type="AlphaFoldDB" id="A0A8J4PP57"/>
<evidence type="ECO:0000313" key="4">
    <source>
        <dbReference type="Proteomes" id="UP000695562"/>
    </source>
</evidence>
<dbReference type="OrthoDB" id="18859at2759"/>
<evidence type="ECO:0000256" key="2">
    <source>
        <dbReference type="ARBA" id="ARBA00022679"/>
    </source>
</evidence>
<dbReference type="GO" id="GO:0008168">
    <property type="term" value="F:methyltransferase activity"/>
    <property type="evidence" value="ECO:0007669"/>
    <property type="project" value="UniProtKB-KW"/>
</dbReference>
<dbReference type="PANTHER" id="PTHR43619:SF2">
    <property type="entry name" value="S-ADENOSYL-L-METHIONINE-DEPENDENT METHYLTRANSFERASES SUPERFAMILY PROTEIN"/>
    <property type="match status" value="1"/>
</dbReference>
<evidence type="ECO:0000256" key="1">
    <source>
        <dbReference type="ARBA" id="ARBA00022603"/>
    </source>
</evidence>
<evidence type="ECO:0000313" key="3">
    <source>
        <dbReference type="EMBL" id="KAF2070520.1"/>
    </source>
</evidence>
<dbReference type="GO" id="GO:0032259">
    <property type="term" value="P:methylation"/>
    <property type="evidence" value="ECO:0007669"/>
    <property type="project" value="UniProtKB-KW"/>
</dbReference>
<gene>
    <name evidence="3" type="ORF">CYY_008168</name>
</gene>
<dbReference type="Proteomes" id="UP000695562">
    <property type="component" value="Unassembled WGS sequence"/>
</dbReference>
<keyword evidence="2" id="KW-0808">Transferase</keyword>
<keyword evidence="1" id="KW-0489">Methyltransferase</keyword>
<dbReference type="EMBL" id="AJWJ01000481">
    <property type="protein sequence ID" value="KAF2070520.1"/>
    <property type="molecule type" value="Genomic_DNA"/>
</dbReference>
<dbReference type="PANTHER" id="PTHR43619">
    <property type="entry name" value="S-ADENOSYL-L-METHIONINE-DEPENDENT METHYLTRANSFERASE YKTD-RELATED"/>
    <property type="match status" value="1"/>
</dbReference>
<organism evidence="3 4">
    <name type="scientific">Polysphondylium violaceum</name>
    <dbReference type="NCBI Taxonomy" id="133409"/>
    <lineage>
        <taxon>Eukaryota</taxon>
        <taxon>Amoebozoa</taxon>
        <taxon>Evosea</taxon>
        <taxon>Eumycetozoa</taxon>
        <taxon>Dictyostelia</taxon>
        <taxon>Dictyosteliales</taxon>
        <taxon>Dictyosteliaceae</taxon>
        <taxon>Polysphondylium</taxon>
    </lineage>
</organism>
<comment type="caution">
    <text evidence="3">The sequence shown here is derived from an EMBL/GenBank/DDBJ whole genome shotgun (WGS) entry which is preliminary data.</text>
</comment>
<dbReference type="InterPro" id="IPR029063">
    <property type="entry name" value="SAM-dependent_MTases_sf"/>
</dbReference>
<dbReference type="SUPFAM" id="SSF53335">
    <property type="entry name" value="S-adenosyl-L-methionine-dependent methyltransferases"/>
    <property type="match status" value="1"/>
</dbReference>